<dbReference type="Proteomes" id="UP000722791">
    <property type="component" value="Unassembled WGS sequence"/>
</dbReference>
<feature type="region of interest" description="Disordered" evidence="6">
    <location>
        <begin position="1472"/>
        <end position="1497"/>
    </location>
</feature>
<feature type="domain" description="DNA2/NAM7 helicase helicase" evidence="7">
    <location>
        <begin position="534"/>
        <end position="799"/>
    </location>
</feature>
<keyword evidence="3" id="KW-0347">Helicase</keyword>
<feature type="compositionally biased region" description="Low complexity" evidence="6">
    <location>
        <begin position="1599"/>
        <end position="1608"/>
    </location>
</feature>
<dbReference type="Pfam" id="PF13086">
    <property type="entry name" value="AAA_11"/>
    <property type="match status" value="3"/>
</dbReference>
<feature type="region of interest" description="Disordered" evidence="6">
    <location>
        <begin position="1307"/>
        <end position="1373"/>
    </location>
</feature>
<feature type="compositionally biased region" description="Polar residues" evidence="6">
    <location>
        <begin position="1"/>
        <end position="11"/>
    </location>
</feature>
<keyword evidence="5" id="KW-0175">Coiled coil</keyword>
<evidence type="ECO:0000256" key="3">
    <source>
        <dbReference type="ARBA" id="ARBA00022806"/>
    </source>
</evidence>
<dbReference type="Pfam" id="PF13087">
    <property type="entry name" value="AAA_12"/>
    <property type="match status" value="1"/>
</dbReference>
<feature type="domain" description="DNA2/NAM7 helicase helicase" evidence="7">
    <location>
        <begin position="835"/>
        <end position="888"/>
    </location>
</feature>
<evidence type="ECO:0000256" key="4">
    <source>
        <dbReference type="ARBA" id="ARBA00022840"/>
    </source>
</evidence>
<dbReference type="FunFam" id="3.40.50.300:FF:000326">
    <property type="entry name" value="P-loop containing nucleoside triphosphate hydrolase"/>
    <property type="match status" value="1"/>
</dbReference>
<dbReference type="Gene3D" id="3.40.50.300">
    <property type="entry name" value="P-loop containing nucleotide triphosphate hydrolases"/>
    <property type="match status" value="4"/>
</dbReference>
<feature type="region of interest" description="Disordered" evidence="6">
    <location>
        <begin position="1"/>
        <end position="25"/>
    </location>
</feature>
<dbReference type="EMBL" id="BNCQ01000018">
    <property type="protein sequence ID" value="GIM05142.1"/>
    <property type="molecule type" value="Genomic_DNA"/>
</dbReference>
<evidence type="ECO:0000313" key="9">
    <source>
        <dbReference type="EMBL" id="GIM05142.1"/>
    </source>
</evidence>
<feature type="region of interest" description="Disordered" evidence="6">
    <location>
        <begin position="1203"/>
        <end position="1232"/>
    </location>
</feature>
<dbReference type="InterPro" id="IPR041677">
    <property type="entry name" value="DNA2/NAM7_AAA_11"/>
</dbReference>
<keyword evidence="2" id="KW-0378">Hydrolase</keyword>
<name>A0A8J4LPM1_9CHLO</name>
<feature type="region of interest" description="Disordered" evidence="6">
    <location>
        <begin position="1392"/>
        <end position="1427"/>
    </location>
</feature>
<feature type="coiled-coil region" evidence="5">
    <location>
        <begin position="735"/>
        <end position="776"/>
    </location>
</feature>
<dbReference type="PANTHER" id="PTHR10887:SF495">
    <property type="entry name" value="HELICASE SENATAXIN ISOFORM X1-RELATED"/>
    <property type="match status" value="1"/>
</dbReference>
<feature type="region of interest" description="Disordered" evidence="6">
    <location>
        <begin position="645"/>
        <end position="735"/>
    </location>
</feature>
<dbReference type="InterPro" id="IPR041679">
    <property type="entry name" value="DNA2/NAM7-like_C"/>
</dbReference>
<gene>
    <name evidence="9" type="ORF">Vretimale_9587</name>
</gene>
<comment type="caution">
    <text evidence="9">The sequence shown here is derived from an EMBL/GenBank/DDBJ whole genome shotgun (WGS) entry which is preliminary data.</text>
</comment>
<dbReference type="CDD" id="cd18808">
    <property type="entry name" value="SF1_C_Upf1"/>
    <property type="match status" value="1"/>
</dbReference>
<keyword evidence="1" id="KW-0547">Nucleotide-binding</keyword>
<dbReference type="InterPro" id="IPR047187">
    <property type="entry name" value="SF1_C_Upf1"/>
</dbReference>
<keyword evidence="4" id="KW-0067">ATP-binding</keyword>
<evidence type="ECO:0000259" key="8">
    <source>
        <dbReference type="Pfam" id="PF13087"/>
    </source>
</evidence>
<accession>A0A8J4LPM1</accession>
<feature type="region of interest" description="Disordered" evidence="6">
    <location>
        <begin position="1261"/>
        <end position="1290"/>
    </location>
</feature>
<feature type="compositionally biased region" description="Low complexity" evidence="6">
    <location>
        <begin position="1216"/>
        <end position="1230"/>
    </location>
</feature>
<feature type="compositionally biased region" description="Basic and acidic residues" evidence="6">
    <location>
        <begin position="1670"/>
        <end position="1696"/>
    </location>
</feature>
<feature type="compositionally biased region" description="Low complexity" evidence="6">
    <location>
        <begin position="1392"/>
        <end position="1402"/>
    </location>
</feature>
<protein>
    <submittedName>
        <fullName evidence="9">Uncharacterized protein</fullName>
    </submittedName>
</protein>
<dbReference type="InterPro" id="IPR045055">
    <property type="entry name" value="DNA2/NAM7-like"/>
</dbReference>
<evidence type="ECO:0000256" key="1">
    <source>
        <dbReference type="ARBA" id="ARBA00022741"/>
    </source>
</evidence>
<feature type="compositionally biased region" description="Polar residues" evidence="6">
    <location>
        <begin position="1268"/>
        <end position="1282"/>
    </location>
</feature>
<dbReference type="GO" id="GO:0004386">
    <property type="term" value="F:helicase activity"/>
    <property type="evidence" value="ECO:0007669"/>
    <property type="project" value="UniProtKB-KW"/>
</dbReference>
<reference evidence="9" key="1">
    <citation type="journal article" date="2021" name="Proc. Natl. Acad. Sci. U.S.A.">
        <title>Three genomes in the algal genus Volvox reveal the fate of a haploid sex-determining region after a transition to homothallism.</title>
        <authorList>
            <person name="Yamamoto K."/>
            <person name="Hamaji T."/>
            <person name="Kawai-Toyooka H."/>
            <person name="Matsuzaki R."/>
            <person name="Takahashi F."/>
            <person name="Nishimura Y."/>
            <person name="Kawachi M."/>
            <person name="Noguchi H."/>
            <person name="Minakuchi Y."/>
            <person name="Umen J.G."/>
            <person name="Toyoda A."/>
            <person name="Nozaki H."/>
        </authorList>
    </citation>
    <scope>NUCLEOTIDE SEQUENCE</scope>
    <source>
        <strain evidence="9">NIES-3785</strain>
    </source>
</reference>
<feature type="region of interest" description="Disordered" evidence="6">
    <location>
        <begin position="495"/>
        <end position="518"/>
    </location>
</feature>
<sequence length="1782" mass="186946">MDDSFFSNEESPVNGERPAGAAAGQQKQRVGLGLMAAAGLTVATRTRGVVHLEAAGFRGAGNKAKALPPLHAVLDMNQVVRDVIQLPMGALLGLGGSGAARRDLPLTTSRAALERGTVPVHFTSLEQYTNIFRALLIEELSASVRSSVEELASGSAPPPGVQGIVTSVARTDDVHSLTFRAEDCGPTSERRETCRLDDLLLVTSKPLKDAKAVAQPPGPWVLAVVREVTKEGGCSMVTVQACLNQPSGCISGMMLPSSKWNLTVLHSLVPQFREFTALCNLYRIHEPMVRFLLNPKPSAPTTTSWESAGLPPSLKACLAATFNDSQRKAILSAMDDSIFTLVQGPPGTGKTSAIMGIISVLLVRHELSGSSVNRTGAWSSGCAAAEQSATAAAAGSSRNGKLAAAAAAAFGFKHIASKGTTTAGPAPAAAGPLKKSSAAKRFEAGMAAKAAAAAAAGLGPLKEGTDAAASHPGTVAHELSVSTTAIQQRGLALRSGLQGNSSGGGGKASIAPASGRQGVPAVPQEALDAFNFATQPRCRVLVCAQSNAAIDELLMRLALEGVWRADGTRKPPAVVRLGRVEVVHGSVHALHVDSLAEQLAGRHRGTVEASANLEKLCREVSDARREYDEAKAELDQLRLKLADQESLRRQRAQQAGNSSDGENGNGMDGSSGSGNDRSDGDDMDLCGPRAEMDGPDGSERRQVQQGQRRKPQAGETELGGVTDGDHVDGPSSENADALKTQVNTLELRVRHLRATMETTNRNKARSSRDLERQRKEVRQAVLLAAEVVVTTLSSAGGDLASLCSTAMTAATTATTATATGAALSRSGRSAVETPSVAPGAYRFDALIIDEAAQALEPAALIPLQLLRPGAKVVLVGDPKQLPPTVLSRAADAAQLSQSLFERLQRAGCHVCLLSRQYRMHPEISRFPSSFFYDGALQDGETITATSRSAPCHNHPLFRPLMVYNCAGQMEQGSAGGGGNKGGSLFNKAEAVLVAELCMGLLVHFPGYRPHVAILTPYRAQLSVLRSTLQVALRKARLREDVASILERIDIVTVDSYQGREADIVIFSTVRAGGTSSLGFLTDIRRMNVALTRARRCLWIVGHAETLATSPPWLMLLRHAATQKSLISVRPPVSSLLKLSPDSMESYYISEAGLDRMLECGSGGSGGHRRRMAAPAAAAADPVMEPMAAVECNRVKLPRNPVSLVQVPETNPPVMTGRAVPGPGPGPAAAADRPRFGVSRLAPANRDHSSVLQHSDKLRFGSRHVDGSLGQQQGEQPSSSLGNKSAAPETATAATAISGLEEVHAGNCENGNGSLSGGGKGKGAGKRRAEGNAGEASGDADAPLDQPRKRMTVEGINGAPTRTEAASTAGAGGRQEEIGGAAITDANTNAAAQARNQTTAPAASDTVKGLTAPISQRPPLRSRSTDARHVDVHSTIAAGAVAGNTSANPGGGVHVHARSDFGNATAIDTTVGQAGPDAVQRSSRSAPEHPIQPASTGECAAGVRTCSIAGKGVQHVRLPPRASATSCAMAPAREPGGAPFLPPPPTLSPPPLPPPLPSSPPPSPPPPLPPPLPPSPSPSPLSQLPPLPSSPPPPPPSLPCLPQMLPSQPNHRAVPSTTGLPAVSRPESQLNGGDGGVDCVRRRNIAHSISSQYFERNERQRQPQPMPFTACKHEQDTVVRDSRDKDRRRPQDGRNGKDNAAGRADVPGRSLDRDVAEGREKSLKSRDRPGQPRDRGGDRNWEHDKIRSREQERVRPPEIHREHEQGCHKRSKRDHDRDKYSSG</sequence>
<feature type="compositionally biased region" description="Pro residues" evidence="6">
    <location>
        <begin position="1539"/>
        <end position="1598"/>
    </location>
</feature>
<feature type="compositionally biased region" description="Gly residues" evidence="6">
    <location>
        <begin position="663"/>
        <end position="672"/>
    </location>
</feature>
<dbReference type="InterPro" id="IPR027417">
    <property type="entry name" value="P-loop_NTPase"/>
</dbReference>
<feature type="region of interest" description="Disordered" evidence="6">
    <location>
        <begin position="1524"/>
        <end position="1782"/>
    </location>
</feature>
<dbReference type="GO" id="GO:0005524">
    <property type="term" value="F:ATP binding"/>
    <property type="evidence" value="ECO:0007669"/>
    <property type="project" value="UniProtKB-KW"/>
</dbReference>
<evidence type="ECO:0000256" key="5">
    <source>
        <dbReference type="SAM" id="Coils"/>
    </source>
</evidence>
<evidence type="ECO:0000259" key="7">
    <source>
        <dbReference type="Pfam" id="PF13086"/>
    </source>
</evidence>
<evidence type="ECO:0000256" key="6">
    <source>
        <dbReference type="SAM" id="MobiDB-lite"/>
    </source>
</evidence>
<organism evidence="9 10">
    <name type="scientific">Volvox reticuliferus</name>
    <dbReference type="NCBI Taxonomy" id="1737510"/>
    <lineage>
        <taxon>Eukaryota</taxon>
        <taxon>Viridiplantae</taxon>
        <taxon>Chlorophyta</taxon>
        <taxon>core chlorophytes</taxon>
        <taxon>Chlorophyceae</taxon>
        <taxon>CS clade</taxon>
        <taxon>Chlamydomonadales</taxon>
        <taxon>Volvocaceae</taxon>
        <taxon>Volvox</taxon>
    </lineage>
</organism>
<feature type="domain" description="DNA2/NAM7 helicase helicase" evidence="7">
    <location>
        <begin position="322"/>
        <end position="366"/>
    </location>
</feature>
<dbReference type="GO" id="GO:0005694">
    <property type="term" value="C:chromosome"/>
    <property type="evidence" value="ECO:0007669"/>
    <property type="project" value="UniProtKB-ARBA"/>
</dbReference>
<feature type="compositionally biased region" description="Basic and acidic residues" evidence="6">
    <location>
        <begin position="1709"/>
        <end position="1782"/>
    </location>
</feature>
<proteinExistence type="predicted"/>
<dbReference type="PANTHER" id="PTHR10887">
    <property type="entry name" value="DNA2/NAM7 HELICASE FAMILY"/>
    <property type="match status" value="1"/>
</dbReference>
<evidence type="ECO:0000313" key="10">
    <source>
        <dbReference type="Proteomes" id="UP000722791"/>
    </source>
</evidence>
<dbReference type="SUPFAM" id="SSF52540">
    <property type="entry name" value="P-loop containing nucleoside triphosphate hydrolases"/>
    <property type="match status" value="2"/>
</dbReference>
<feature type="domain" description="DNA2/NAM7 helicase-like C-terminal" evidence="8">
    <location>
        <begin position="895"/>
        <end position="1103"/>
    </location>
</feature>
<evidence type="ECO:0000256" key="2">
    <source>
        <dbReference type="ARBA" id="ARBA00022801"/>
    </source>
</evidence>
<dbReference type="GO" id="GO:0016787">
    <property type="term" value="F:hydrolase activity"/>
    <property type="evidence" value="ECO:0007669"/>
    <property type="project" value="UniProtKB-KW"/>
</dbReference>